<name>A0ABP2MMZ2_9FIRM</name>
<dbReference type="InterPro" id="IPR017551">
    <property type="entry name" value="TriPribosyl-deP-CoA_syn_CitG"/>
</dbReference>
<keyword evidence="3 5" id="KW-0547">Nucleotide-binding</keyword>
<protein>
    <recommendedName>
        <fullName evidence="5">Probable 2-(5''-triphosphoribosyl)-3'-dephosphocoenzyme-A synthase</fullName>
        <shortName evidence="5">2-(5''-triphosphoribosyl)-3'-dephospho-CoA synthase</shortName>
        <ecNumber evidence="5">2.4.2.52</ecNumber>
    </recommendedName>
</protein>
<accession>A0ABP2MMZ2</accession>
<dbReference type="PANTHER" id="PTHR30201:SF2">
    <property type="entry name" value="2-(5''-TRIPHOSPHORIBOSYL)-3'-DEPHOSPHOCOENZYME-A SYNTHASE"/>
    <property type="match status" value="1"/>
</dbReference>
<reference evidence="6 7" key="1">
    <citation type="submission" date="2011-08" db="EMBL/GenBank/DDBJ databases">
        <title>The Genome Sequence of Selenomonas noxia F0398.</title>
        <authorList>
            <consortium name="The Broad Institute Genome Sequencing Platform"/>
            <person name="Earl A."/>
            <person name="Ward D."/>
            <person name="Feldgarden M."/>
            <person name="Gevers D."/>
            <person name="Izard J."/>
            <person name="Ganesan A."/>
            <person name="Blanton J.M."/>
            <person name="Baranova O.V."/>
            <person name="Tanner A.C."/>
            <person name="Dewhirst F.E."/>
            <person name="Young S.K."/>
            <person name="Zeng Q."/>
            <person name="Gargeya S."/>
            <person name="Fitzgerald M."/>
            <person name="Haas B."/>
            <person name="Abouelleil A."/>
            <person name="Alvarado L."/>
            <person name="Arachchi H.M."/>
            <person name="Berlin A."/>
            <person name="Brown A."/>
            <person name="Chapman S.B."/>
            <person name="Chen Z."/>
            <person name="Dunbar C."/>
            <person name="Freedman E."/>
            <person name="Gearin G."/>
            <person name="Gellesch M."/>
            <person name="Goldberg J."/>
            <person name="Griggs A."/>
            <person name="Gujja S."/>
            <person name="Heiman D."/>
            <person name="Howarth C."/>
            <person name="Larson L."/>
            <person name="Lui A."/>
            <person name="MacDonald P.J.P."/>
            <person name="Montmayeur A."/>
            <person name="Murphy C."/>
            <person name="Neiman D."/>
            <person name="Pearson M."/>
            <person name="Priest M."/>
            <person name="Roberts A."/>
            <person name="Saif S."/>
            <person name="Shea T."/>
            <person name="Shenoy N."/>
            <person name="Sisk P."/>
            <person name="Stolte C."/>
            <person name="Sykes S."/>
            <person name="Wortman J."/>
            <person name="Nusbaum C."/>
            <person name="Birren B."/>
        </authorList>
    </citation>
    <scope>NUCLEOTIDE SEQUENCE [LARGE SCALE GENOMIC DNA]</scope>
    <source>
        <strain evidence="6 7">F0398</strain>
    </source>
</reference>
<keyword evidence="2 5" id="KW-0808">Transferase</keyword>
<comment type="caution">
    <text evidence="6">The sequence shown here is derived from an EMBL/GenBank/DDBJ whole genome shotgun (WGS) entry which is preliminary data.</text>
</comment>
<organism evidence="6 7">
    <name type="scientific">Selenomonas noxia F0398</name>
    <dbReference type="NCBI Taxonomy" id="702437"/>
    <lineage>
        <taxon>Bacteria</taxon>
        <taxon>Bacillati</taxon>
        <taxon>Bacillota</taxon>
        <taxon>Negativicutes</taxon>
        <taxon>Selenomonadales</taxon>
        <taxon>Selenomonadaceae</taxon>
        <taxon>Selenomonas</taxon>
    </lineage>
</organism>
<dbReference type="RefSeq" id="WP_006697073.1">
    <property type="nucleotide sequence ID" value="NZ_JH376862.1"/>
</dbReference>
<evidence type="ECO:0000256" key="2">
    <source>
        <dbReference type="ARBA" id="ARBA00022679"/>
    </source>
</evidence>
<dbReference type="EMBL" id="ADGH01000019">
    <property type="protein sequence ID" value="EHG23329.1"/>
    <property type="molecule type" value="Genomic_DNA"/>
</dbReference>
<dbReference type="InterPro" id="IPR002736">
    <property type="entry name" value="CitG"/>
</dbReference>
<keyword evidence="4 5" id="KW-0067">ATP-binding</keyword>
<proteinExistence type="inferred from homology"/>
<comment type="catalytic activity">
    <reaction evidence="1 5">
        <text>3'-dephospho-CoA + ATP = 2'-(5''-triphospho-alpha-D-ribosyl)-3'-dephospho-CoA + adenine</text>
        <dbReference type="Rhea" id="RHEA:15117"/>
        <dbReference type="ChEBI" id="CHEBI:16708"/>
        <dbReference type="ChEBI" id="CHEBI:30616"/>
        <dbReference type="ChEBI" id="CHEBI:57328"/>
        <dbReference type="ChEBI" id="CHEBI:61378"/>
        <dbReference type="EC" id="2.4.2.52"/>
    </reaction>
</comment>
<evidence type="ECO:0000313" key="6">
    <source>
        <dbReference type="EMBL" id="EHG23329.1"/>
    </source>
</evidence>
<evidence type="ECO:0000256" key="4">
    <source>
        <dbReference type="ARBA" id="ARBA00022840"/>
    </source>
</evidence>
<evidence type="ECO:0000256" key="1">
    <source>
        <dbReference type="ARBA" id="ARBA00001210"/>
    </source>
</evidence>
<evidence type="ECO:0000256" key="3">
    <source>
        <dbReference type="ARBA" id="ARBA00022741"/>
    </source>
</evidence>
<sequence length="281" mass="29922">MCDADMIAACAVEALLVEAAATPKPGLVDRSNNGAHRDMDFFTFQASAAVLAPYFAEFVRAGAGQGISLHTLLTRLRSIGRAAESAMYARTEGINTHKGAIFSFGVLLGAAGWIGAHGKPLTADAVLNAVRIICAGLCHADYGGMPNIPQTKGQEAYLTYGLTGVRGEVEAGFPLVWNYALPLYRVQRGKNTPLNDALVDVLLVLMAHNMDTNILGRHDLAMLHCVQEEAARIVQLGSMETEAGRAAVHAFDDQLTAAWVSPGGSADLVAVTHFLYEIESR</sequence>
<comment type="similarity">
    <text evidence="5">Belongs to the CitG/MdcB family.</text>
</comment>
<dbReference type="HAMAP" id="MF_00397">
    <property type="entry name" value="CitG"/>
    <property type="match status" value="1"/>
</dbReference>
<dbReference type="EC" id="2.4.2.52" evidence="5"/>
<dbReference type="Gene3D" id="1.10.4200.10">
    <property type="entry name" value="Triphosphoribosyl-dephospho-CoA protein"/>
    <property type="match status" value="1"/>
</dbReference>
<evidence type="ECO:0000313" key="7">
    <source>
        <dbReference type="Proteomes" id="UP000003175"/>
    </source>
</evidence>
<keyword evidence="7" id="KW-1185">Reference proteome</keyword>
<dbReference type="Proteomes" id="UP000003175">
    <property type="component" value="Unassembled WGS sequence"/>
</dbReference>
<dbReference type="NCBIfam" id="TIGR03125">
    <property type="entry name" value="citrate_citG"/>
    <property type="match status" value="1"/>
</dbReference>
<gene>
    <name evidence="5" type="primary">citG</name>
    <name evidence="6" type="ORF">HMPREF9432_01909</name>
</gene>
<evidence type="ECO:0000256" key="5">
    <source>
        <dbReference type="HAMAP-Rule" id="MF_00397"/>
    </source>
</evidence>
<dbReference type="PANTHER" id="PTHR30201">
    <property type="entry name" value="TRIPHOSPHORIBOSYL-DEPHOSPHO-COA SYNTHASE"/>
    <property type="match status" value="1"/>
</dbReference>
<dbReference type="Pfam" id="PF01874">
    <property type="entry name" value="CitG"/>
    <property type="match status" value="1"/>
</dbReference>